<reference evidence="2 3" key="1">
    <citation type="submission" date="2018-06" db="EMBL/GenBank/DDBJ databases">
        <title>Comparative genomics reveals the genomic features of Rhizophagus irregularis, R. cerebriforme, R. diaphanum and Gigaspora rosea, and their symbiotic lifestyle signature.</title>
        <authorList>
            <person name="Morin E."/>
            <person name="San Clemente H."/>
            <person name="Chen E.C.H."/>
            <person name="De La Providencia I."/>
            <person name="Hainaut M."/>
            <person name="Kuo A."/>
            <person name="Kohler A."/>
            <person name="Murat C."/>
            <person name="Tang N."/>
            <person name="Roy S."/>
            <person name="Loubradou J."/>
            <person name="Henrissat B."/>
            <person name="Grigoriev I.V."/>
            <person name="Corradi N."/>
            <person name="Roux C."/>
            <person name="Martin F.M."/>
        </authorList>
    </citation>
    <scope>NUCLEOTIDE SEQUENCE [LARGE SCALE GENOMIC DNA]</scope>
    <source>
        <strain evidence="2 3">DAOM 227022</strain>
    </source>
</reference>
<dbReference type="OrthoDB" id="2359299at2759"/>
<dbReference type="EMBL" id="QKYT01000101">
    <property type="protein sequence ID" value="RIA93586.1"/>
    <property type="molecule type" value="Genomic_DNA"/>
</dbReference>
<proteinExistence type="predicted"/>
<evidence type="ECO:0000256" key="1">
    <source>
        <dbReference type="SAM" id="Coils"/>
    </source>
</evidence>
<accession>A0A397T9L2</accession>
<keyword evidence="1" id="KW-0175">Coiled coil</keyword>
<dbReference type="Proteomes" id="UP000265703">
    <property type="component" value="Unassembled WGS sequence"/>
</dbReference>
<organism evidence="2 3">
    <name type="scientific">Glomus cerebriforme</name>
    <dbReference type="NCBI Taxonomy" id="658196"/>
    <lineage>
        <taxon>Eukaryota</taxon>
        <taxon>Fungi</taxon>
        <taxon>Fungi incertae sedis</taxon>
        <taxon>Mucoromycota</taxon>
        <taxon>Glomeromycotina</taxon>
        <taxon>Glomeromycetes</taxon>
        <taxon>Glomerales</taxon>
        <taxon>Glomeraceae</taxon>
        <taxon>Glomus</taxon>
    </lineage>
</organism>
<evidence type="ECO:0000313" key="2">
    <source>
        <dbReference type="EMBL" id="RIA93586.1"/>
    </source>
</evidence>
<sequence length="223" mass="25665">MLNTQSIDLLRKINARILIEISKLRKKFVEVEAENVKLKQIIEKNARHDVRVEELEQKNMELETKLQNNDNTKILKEKIMDAFLVKVNKKSISNKIRENLTHCKEDFSMTSTEFVTLSEQIIKKLILTCKSVISNNKSFARTSPVKSSMMNKQVLASENIETEFNDGKINKTFDIQISELSLKAILIGSSEVMVQNIVDLFKVTMKLRPTNTDDVDYEDSIPN</sequence>
<feature type="coiled-coil region" evidence="1">
    <location>
        <begin position="21"/>
        <end position="72"/>
    </location>
</feature>
<gene>
    <name evidence="2" type="ORF">C1645_819213</name>
</gene>
<comment type="caution">
    <text evidence="2">The sequence shown here is derived from an EMBL/GenBank/DDBJ whole genome shotgun (WGS) entry which is preliminary data.</text>
</comment>
<dbReference type="AlphaFoldDB" id="A0A397T9L2"/>
<keyword evidence="3" id="KW-1185">Reference proteome</keyword>
<evidence type="ECO:0000313" key="3">
    <source>
        <dbReference type="Proteomes" id="UP000265703"/>
    </source>
</evidence>
<protein>
    <submittedName>
        <fullName evidence="2">Uncharacterized protein</fullName>
    </submittedName>
</protein>
<name>A0A397T9L2_9GLOM</name>